<comment type="cofactor">
    <cofactor evidence="1">
        <name>pyridoxal 5'-phosphate</name>
        <dbReference type="ChEBI" id="CHEBI:597326"/>
    </cofactor>
</comment>
<dbReference type="Pfam" id="PF00266">
    <property type="entry name" value="Aminotran_5"/>
    <property type="match status" value="1"/>
</dbReference>
<dbReference type="PANTHER" id="PTHR11601">
    <property type="entry name" value="CYSTEINE DESULFURYLASE FAMILY MEMBER"/>
    <property type="match status" value="1"/>
</dbReference>
<evidence type="ECO:0000313" key="5">
    <source>
        <dbReference type="Proteomes" id="UP000186758"/>
    </source>
</evidence>
<feature type="domain" description="Aminotransferase class V" evidence="3">
    <location>
        <begin position="2"/>
        <end position="360"/>
    </location>
</feature>
<dbReference type="InterPro" id="IPR016454">
    <property type="entry name" value="Cysteine_dSase"/>
</dbReference>
<dbReference type="AlphaFoldDB" id="A0A1Q9YLU7"/>
<dbReference type="Proteomes" id="UP000186758">
    <property type="component" value="Unassembled WGS sequence"/>
</dbReference>
<evidence type="ECO:0000313" key="4">
    <source>
        <dbReference type="EMBL" id="OLU45918.1"/>
    </source>
</evidence>
<dbReference type="InterPro" id="IPR000192">
    <property type="entry name" value="Aminotrans_V_dom"/>
</dbReference>
<dbReference type="RefSeq" id="WP_075885016.1">
    <property type="nucleotide sequence ID" value="NZ_MPJZ01000042.1"/>
</dbReference>
<evidence type="ECO:0000256" key="2">
    <source>
        <dbReference type="ARBA" id="ARBA00022898"/>
    </source>
</evidence>
<organism evidence="4 5">
    <name type="scientific">Faecalibaculum rodentium</name>
    <dbReference type="NCBI Taxonomy" id="1702221"/>
    <lineage>
        <taxon>Bacteria</taxon>
        <taxon>Bacillati</taxon>
        <taxon>Bacillota</taxon>
        <taxon>Erysipelotrichia</taxon>
        <taxon>Erysipelotrichales</taxon>
        <taxon>Erysipelotrichaceae</taxon>
        <taxon>Faecalibaculum</taxon>
    </lineage>
</organism>
<dbReference type="Gene3D" id="3.40.640.10">
    <property type="entry name" value="Type I PLP-dependent aspartate aminotransferase-like (Major domain)"/>
    <property type="match status" value="1"/>
</dbReference>
<dbReference type="PIRSF" id="PIRSF005572">
    <property type="entry name" value="NifS"/>
    <property type="match status" value="1"/>
</dbReference>
<proteinExistence type="predicted"/>
<dbReference type="PANTHER" id="PTHR11601:SF50">
    <property type="entry name" value="CYSTEINE DESULFURASE ISCS 2-RELATED"/>
    <property type="match status" value="1"/>
</dbReference>
<dbReference type="GO" id="GO:0003824">
    <property type="term" value="F:catalytic activity"/>
    <property type="evidence" value="ECO:0007669"/>
    <property type="project" value="UniProtKB-ARBA"/>
</dbReference>
<gene>
    <name evidence="4" type="ORF">BO223_03980</name>
</gene>
<sequence>MIYFDNASTTSVHPEVARVYGHLVSDLYGNPDSLHALGRRSGRLLEQARERIAASIGVQPQEILFTSGGSEANSLAVAGYALANRKRGRHIITTNVEHSSAAHAADWLESQGFDVQRLPVNADGSVTAQQVREAMRPDTLLVSIMHVNNETGAVNPLREIADVVHAHPTAVFHADLVQSFGKEDIPWESLDLGSVSAHKLHGLKGSGFLYKRKNLKLQPLLFGGQQEQGMRGGTENAPADIVLAKTVRLALESQAKNRKRITELNRMLQKELGALPGVKIQSPENASPFILNVSFAQITSEVLMNALDARGICVSARSTCESRSSNESEVLKAMGRPVSETTHAIRLSFSGQNTLEEGERFIEETKEILNQYGLPL</sequence>
<evidence type="ECO:0000259" key="3">
    <source>
        <dbReference type="Pfam" id="PF00266"/>
    </source>
</evidence>
<keyword evidence="2" id="KW-0663">Pyridoxal phosphate</keyword>
<name>A0A1Q9YLU7_9FIRM</name>
<dbReference type="Gene3D" id="3.90.1150.10">
    <property type="entry name" value="Aspartate Aminotransferase, domain 1"/>
    <property type="match status" value="1"/>
</dbReference>
<evidence type="ECO:0000256" key="1">
    <source>
        <dbReference type="ARBA" id="ARBA00001933"/>
    </source>
</evidence>
<dbReference type="InterPro" id="IPR015424">
    <property type="entry name" value="PyrdxlP-dep_Trfase"/>
</dbReference>
<reference evidence="4 5" key="1">
    <citation type="submission" date="2016-11" db="EMBL/GenBank/DDBJ databases">
        <title>Description of two novel members of the family Erysipelotrichaceae: Ileibacterium lipovorans gen. nov., sp. nov. and Dubosiella newyorkensis, gen. nov., sp. nov.</title>
        <authorList>
            <person name="Cox L.M."/>
            <person name="Sohn J."/>
            <person name="Tyrrell K.L."/>
            <person name="Citron D.M."/>
            <person name="Lawson P.A."/>
            <person name="Patel N.B."/>
            <person name="Iizumi T."/>
            <person name="Perez-Perez G.I."/>
            <person name="Goldstein E.J."/>
            <person name="Blaser M.J."/>
        </authorList>
    </citation>
    <scope>NUCLEOTIDE SEQUENCE [LARGE SCALE GENOMIC DNA]</scope>
    <source>
        <strain evidence="4 5">NYU-BL-K8</strain>
    </source>
</reference>
<comment type="caution">
    <text evidence="4">The sequence shown here is derived from an EMBL/GenBank/DDBJ whole genome shotgun (WGS) entry which is preliminary data.</text>
</comment>
<dbReference type="InterPro" id="IPR015422">
    <property type="entry name" value="PyrdxlP-dep_Trfase_small"/>
</dbReference>
<accession>A0A1Q9YLU7</accession>
<protein>
    <submittedName>
        <fullName evidence="4">Cysteine desulfurase</fullName>
    </submittedName>
</protein>
<dbReference type="SUPFAM" id="SSF53383">
    <property type="entry name" value="PLP-dependent transferases"/>
    <property type="match status" value="1"/>
</dbReference>
<dbReference type="EMBL" id="MPJZ01000042">
    <property type="protein sequence ID" value="OLU45918.1"/>
    <property type="molecule type" value="Genomic_DNA"/>
</dbReference>
<dbReference type="InterPro" id="IPR015421">
    <property type="entry name" value="PyrdxlP-dep_Trfase_major"/>
</dbReference>